<evidence type="ECO:0000256" key="4">
    <source>
        <dbReference type="ARBA" id="ARBA00022825"/>
    </source>
</evidence>
<dbReference type="AlphaFoldDB" id="A0A385SLQ2"/>
<dbReference type="CDD" id="cd06782">
    <property type="entry name" value="cpPDZ_CPP-like"/>
    <property type="match status" value="1"/>
</dbReference>
<dbReference type="RefSeq" id="WP_119754161.1">
    <property type="nucleotide sequence ID" value="NZ_CP032382.1"/>
</dbReference>
<keyword evidence="8" id="KW-1185">Reference proteome</keyword>
<dbReference type="Pfam" id="PF03572">
    <property type="entry name" value="Peptidase_S41"/>
    <property type="match status" value="1"/>
</dbReference>
<proteinExistence type="inferred from homology"/>
<evidence type="ECO:0000256" key="5">
    <source>
        <dbReference type="RuleBase" id="RU004404"/>
    </source>
</evidence>
<accession>A0A385SLQ2</accession>
<feature type="domain" description="PDZ" evidence="6">
    <location>
        <begin position="91"/>
        <end position="187"/>
    </location>
</feature>
<dbReference type="PANTHER" id="PTHR32060:SF30">
    <property type="entry name" value="CARBOXY-TERMINAL PROCESSING PROTEASE CTPA"/>
    <property type="match status" value="1"/>
</dbReference>
<dbReference type="Gene3D" id="3.90.226.10">
    <property type="entry name" value="2-enoyl-CoA Hydratase, Chain A, domain 1"/>
    <property type="match status" value="1"/>
</dbReference>
<dbReference type="NCBIfam" id="TIGR00225">
    <property type="entry name" value="prc"/>
    <property type="match status" value="1"/>
</dbReference>
<dbReference type="OrthoDB" id="9812068at2"/>
<name>A0A385SLQ2_9BACT</name>
<dbReference type="InterPro" id="IPR055210">
    <property type="entry name" value="CtpA/B_N"/>
</dbReference>
<dbReference type="GO" id="GO:0007165">
    <property type="term" value="P:signal transduction"/>
    <property type="evidence" value="ECO:0007669"/>
    <property type="project" value="TreeGrafter"/>
</dbReference>
<evidence type="ECO:0000256" key="3">
    <source>
        <dbReference type="ARBA" id="ARBA00022801"/>
    </source>
</evidence>
<gene>
    <name evidence="7" type="ORF">D4L85_09875</name>
</gene>
<evidence type="ECO:0000313" key="7">
    <source>
        <dbReference type="EMBL" id="AYB30865.1"/>
    </source>
</evidence>
<dbReference type="PANTHER" id="PTHR32060">
    <property type="entry name" value="TAIL-SPECIFIC PROTEASE"/>
    <property type="match status" value="1"/>
</dbReference>
<sequence length="540" mass="60515">MTENSNSKYQIRLPLVLCLGLAAGVFVGARLNTPKGSSDVGSEVQKFREVLTQIQNDYVDTVNTSELVDDAIQHMLNKLDPHSAYINAADRIAANEDLRGNFDGIGVEFNIFHDTIVVVSALSGGPSEALGIQSGDKIIKVDDKLLAGIGVQSPDVMKALKGPKGTEVKVTILRGSKEIDYKIVRDKIPQYSVDVSYMVDAQTGYIKVNRFAATTFEEFHEALKKLKESGMKRLVLDLQGNPGGYMNMAIDMADEFLSEGKKIVFTNGKEKKYNSEAMSTARGDFETGPLIVLVNEGSASASEILSGALQDNDRALIVGRRSFGKGLVQSPFDLSDGSELRLTISRYYTPTGRSIQKPYEDEDEYSRDIISRYNHGEFFHADSIRFNDSLKYVTPNGRTVYGGGGIMPDYFVPLDTTLNSHYLNELYTSTSIQEYTFGYAETHKDELQKKGFQSFLKNFNVSDDMLESLVKVGERNKVKPDRKELRLKKKLFQVHIKAQIARKLWNNEGFFQVMNETNEILLQAMKLFDRIPNELDRRKM</sequence>
<dbReference type="EMBL" id="CP032382">
    <property type="protein sequence ID" value="AYB30865.1"/>
    <property type="molecule type" value="Genomic_DNA"/>
</dbReference>
<comment type="similarity">
    <text evidence="1 5">Belongs to the peptidase S41A family.</text>
</comment>
<dbReference type="InterPro" id="IPR029045">
    <property type="entry name" value="ClpP/crotonase-like_dom_sf"/>
</dbReference>
<dbReference type="GO" id="GO:0004175">
    <property type="term" value="F:endopeptidase activity"/>
    <property type="evidence" value="ECO:0007669"/>
    <property type="project" value="TreeGrafter"/>
</dbReference>
<evidence type="ECO:0000256" key="2">
    <source>
        <dbReference type="ARBA" id="ARBA00022670"/>
    </source>
</evidence>
<dbReference type="Gene3D" id="2.30.42.10">
    <property type="match status" value="1"/>
</dbReference>
<evidence type="ECO:0000313" key="8">
    <source>
        <dbReference type="Proteomes" id="UP000266183"/>
    </source>
</evidence>
<evidence type="ECO:0000256" key="1">
    <source>
        <dbReference type="ARBA" id="ARBA00009179"/>
    </source>
</evidence>
<dbReference type="KEGG" id="chk:D4L85_09875"/>
<organism evidence="7 8">
    <name type="scientific">Chryseolinea soli</name>
    <dbReference type="NCBI Taxonomy" id="2321403"/>
    <lineage>
        <taxon>Bacteria</taxon>
        <taxon>Pseudomonadati</taxon>
        <taxon>Bacteroidota</taxon>
        <taxon>Cytophagia</taxon>
        <taxon>Cytophagales</taxon>
        <taxon>Fulvivirgaceae</taxon>
        <taxon>Chryseolinea</taxon>
    </lineage>
</organism>
<dbReference type="InterPro" id="IPR001478">
    <property type="entry name" value="PDZ"/>
</dbReference>
<dbReference type="SMART" id="SM00245">
    <property type="entry name" value="TSPc"/>
    <property type="match status" value="1"/>
</dbReference>
<keyword evidence="2 5" id="KW-0645">Protease</keyword>
<dbReference type="InterPro" id="IPR005151">
    <property type="entry name" value="Tail-specific_protease"/>
</dbReference>
<dbReference type="InterPro" id="IPR036034">
    <property type="entry name" value="PDZ_sf"/>
</dbReference>
<dbReference type="SUPFAM" id="SSF50156">
    <property type="entry name" value="PDZ domain-like"/>
    <property type="match status" value="1"/>
</dbReference>
<dbReference type="Proteomes" id="UP000266183">
    <property type="component" value="Chromosome"/>
</dbReference>
<dbReference type="SMART" id="SM00228">
    <property type="entry name" value="PDZ"/>
    <property type="match status" value="1"/>
</dbReference>
<dbReference type="GO" id="GO:0030288">
    <property type="term" value="C:outer membrane-bounded periplasmic space"/>
    <property type="evidence" value="ECO:0007669"/>
    <property type="project" value="TreeGrafter"/>
</dbReference>
<keyword evidence="3 5" id="KW-0378">Hydrolase</keyword>
<evidence type="ECO:0000259" key="6">
    <source>
        <dbReference type="PROSITE" id="PS50106"/>
    </source>
</evidence>
<keyword evidence="4 5" id="KW-0720">Serine protease</keyword>
<dbReference type="Pfam" id="PF13180">
    <property type="entry name" value="PDZ_2"/>
    <property type="match status" value="1"/>
</dbReference>
<dbReference type="PROSITE" id="PS50106">
    <property type="entry name" value="PDZ"/>
    <property type="match status" value="1"/>
</dbReference>
<reference evidence="8" key="1">
    <citation type="submission" date="2018-09" db="EMBL/GenBank/DDBJ databases">
        <title>Chryseolinea sp. KIS68-18 isolated from soil.</title>
        <authorList>
            <person name="Weon H.-Y."/>
            <person name="Kwon S.-W."/>
            <person name="Lee S.A."/>
        </authorList>
    </citation>
    <scope>NUCLEOTIDE SEQUENCE [LARGE SCALE GENOMIC DNA]</scope>
    <source>
        <strain evidence="8">KIS68-18</strain>
    </source>
</reference>
<dbReference type="CDD" id="cd07560">
    <property type="entry name" value="Peptidase_S41_CPP"/>
    <property type="match status" value="1"/>
</dbReference>
<dbReference type="GO" id="GO:0008236">
    <property type="term" value="F:serine-type peptidase activity"/>
    <property type="evidence" value="ECO:0007669"/>
    <property type="project" value="UniProtKB-KW"/>
</dbReference>
<dbReference type="Pfam" id="PF22694">
    <property type="entry name" value="CtpB_N-like"/>
    <property type="match status" value="1"/>
</dbReference>
<dbReference type="InterPro" id="IPR004447">
    <property type="entry name" value="Peptidase_S41A"/>
</dbReference>
<dbReference type="Gene3D" id="3.30.750.44">
    <property type="match status" value="1"/>
</dbReference>
<dbReference type="SUPFAM" id="SSF52096">
    <property type="entry name" value="ClpP/crotonase"/>
    <property type="match status" value="1"/>
</dbReference>
<protein>
    <submittedName>
        <fullName evidence="7">S41 family peptidase</fullName>
    </submittedName>
</protein>
<dbReference type="GO" id="GO:0006508">
    <property type="term" value="P:proteolysis"/>
    <property type="evidence" value="ECO:0007669"/>
    <property type="project" value="UniProtKB-KW"/>
</dbReference>